<sequence>MRIATIAALAILVTGSAWAEQWPGNFARKCLQPDGRIIYTERDCTDIGTPVPQGGGSFSITTKAWHDRPGMTATTKPMPGVVGRTEVKSVE</sequence>
<feature type="signal peptide" evidence="2">
    <location>
        <begin position="1"/>
        <end position="19"/>
    </location>
</feature>
<evidence type="ECO:0000313" key="3">
    <source>
        <dbReference type="EMBL" id="MFD2113569.1"/>
    </source>
</evidence>
<accession>A0ABW4YDR1</accession>
<feature type="region of interest" description="Disordered" evidence="1">
    <location>
        <begin position="68"/>
        <end position="91"/>
    </location>
</feature>
<keyword evidence="4" id="KW-1185">Reference proteome</keyword>
<keyword evidence="2" id="KW-0732">Signal</keyword>
<reference evidence="4" key="1">
    <citation type="journal article" date="2019" name="Int. J. Syst. Evol. Microbiol.">
        <title>The Global Catalogue of Microorganisms (GCM) 10K type strain sequencing project: providing services to taxonomists for standard genome sequencing and annotation.</title>
        <authorList>
            <consortium name="The Broad Institute Genomics Platform"/>
            <consortium name="The Broad Institute Genome Sequencing Center for Infectious Disease"/>
            <person name="Wu L."/>
            <person name="Ma J."/>
        </authorList>
    </citation>
    <scope>NUCLEOTIDE SEQUENCE [LARGE SCALE GENOMIC DNA]</scope>
    <source>
        <strain evidence="4">KACC 12597</strain>
    </source>
</reference>
<comment type="caution">
    <text evidence="3">The sequence shown here is derived from an EMBL/GenBank/DDBJ whole genome shotgun (WGS) entry which is preliminary data.</text>
</comment>
<dbReference type="Proteomes" id="UP001597337">
    <property type="component" value="Unassembled WGS sequence"/>
</dbReference>
<name>A0ABW4YDR1_9GAMM</name>
<evidence type="ECO:0000256" key="1">
    <source>
        <dbReference type="SAM" id="MobiDB-lite"/>
    </source>
</evidence>
<proteinExistence type="predicted"/>
<organism evidence="3 4">
    <name type="scientific">Thiorhodococcus fuscus</name>
    <dbReference type="NCBI Taxonomy" id="527200"/>
    <lineage>
        <taxon>Bacteria</taxon>
        <taxon>Pseudomonadati</taxon>
        <taxon>Pseudomonadota</taxon>
        <taxon>Gammaproteobacteria</taxon>
        <taxon>Chromatiales</taxon>
        <taxon>Chromatiaceae</taxon>
        <taxon>Thiorhodococcus</taxon>
    </lineage>
</organism>
<evidence type="ECO:0000256" key="2">
    <source>
        <dbReference type="SAM" id="SignalP"/>
    </source>
</evidence>
<dbReference type="RefSeq" id="WP_386028413.1">
    <property type="nucleotide sequence ID" value="NZ_JBHUHX010000052.1"/>
</dbReference>
<feature type="chain" id="PRO_5045733301" description="DUF4124 domain-containing protein" evidence="2">
    <location>
        <begin position="20"/>
        <end position="91"/>
    </location>
</feature>
<protein>
    <recommendedName>
        <fullName evidence="5">DUF4124 domain-containing protein</fullName>
    </recommendedName>
</protein>
<evidence type="ECO:0000313" key="4">
    <source>
        <dbReference type="Proteomes" id="UP001597337"/>
    </source>
</evidence>
<dbReference type="EMBL" id="JBHUHX010000052">
    <property type="protein sequence ID" value="MFD2113569.1"/>
    <property type="molecule type" value="Genomic_DNA"/>
</dbReference>
<evidence type="ECO:0008006" key="5">
    <source>
        <dbReference type="Google" id="ProtNLM"/>
    </source>
</evidence>
<gene>
    <name evidence="3" type="ORF">ACFSJC_17115</name>
</gene>